<protein>
    <submittedName>
        <fullName evidence="3">AbrB/MazE/SpoVT family DNA-binding domain-containing protein</fullName>
    </submittedName>
</protein>
<name>A0A9D6HTY6_9BACT</name>
<dbReference type="GO" id="GO:0097351">
    <property type="term" value="F:toxin sequestering activity"/>
    <property type="evidence" value="ECO:0007669"/>
    <property type="project" value="InterPro"/>
</dbReference>
<dbReference type="InterPro" id="IPR007159">
    <property type="entry name" value="SpoVT-AbrB_dom"/>
</dbReference>
<feature type="domain" description="SpoVT-AbrB" evidence="2">
    <location>
        <begin position="3"/>
        <end position="48"/>
    </location>
</feature>
<reference evidence="3" key="1">
    <citation type="submission" date="2020-07" db="EMBL/GenBank/DDBJ databases">
        <title>Huge and variable diversity of episymbiotic CPR bacteria and DPANN archaea in groundwater ecosystems.</title>
        <authorList>
            <person name="He C.Y."/>
            <person name="Keren R."/>
            <person name="Whittaker M."/>
            <person name="Farag I.F."/>
            <person name="Doudna J."/>
            <person name="Cate J.H.D."/>
            <person name="Banfield J.F."/>
        </authorList>
    </citation>
    <scope>NUCLEOTIDE SEQUENCE</scope>
    <source>
        <strain evidence="3">NC_groundwater_191_Ag_S-0.1um_45_8</strain>
    </source>
</reference>
<dbReference type="EMBL" id="JACOYY010000051">
    <property type="protein sequence ID" value="MBI2052385.1"/>
    <property type="molecule type" value="Genomic_DNA"/>
</dbReference>
<dbReference type="InterPro" id="IPR039052">
    <property type="entry name" value="Antitox_PemI-like"/>
</dbReference>
<dbReference type="PROSITE" id="PS51740">
    <property type="entry name" value="SPOVT_ABRB"/>
    <property type="match status" value="1"/>
</dbReference>
<dbReference type="GO" id="GO:0003677">
    <property type="term" value="F:DNA binding"/>
    <property type="evidence" value="ECO:0007669"/>
    <property type="project" value="UniProtKB-UniRule"/>
</dbReference>
<organism evidence="3 4">
    <name type="scientific">Candidatus Sungiibacteriota bacterium</name>
    <dbReference type="NCBI Taxonomy" id="2750080"/>
    <lineage>
        <taxon>Bacteria</taxon>
        <taxon>Candidatus Sungiibacteriota</taxon>
    </lineage>
</organism>
<evidence type="ECO:0000259" key="2">
    <source>
        <dbReference type="PROSITE" id="PS51740"/>
    </source>
</evidence>
<dbReference type="InterPro" id="IPR037914">
    <property type="entry name" value="SpoVT-AbrB_sf"/>
</dbReference>
<keyword evidence="1 3" id="KW-0238">DNA-binding</keyword>
<dbReference type="Pfam" id="PF04014">
    <property type="entry name" value="MazE_antitoxin"/>
    <property type="match status" value="1"/>
</dbReference>
<evidence type="ECO:0000256" key="1">
    <source>
        <dbReference type="PROSITE-ProRule" id="PRU01076"/>
    </source>
</evidence>
<dbReference type="PANTHER" id="PTHR40516">
    <property type="entry name" value="ANTITOXIN CHPS-RELATED"/>
    <property type="match status" value="1"/>
</dbReference>
<sequence length="82" mass="9566">MSTKVQKWGNSLAVRFPKEVTKKLNLAEGVEVDIIPKAKNIIIKPRSKLKRKFTLEELLSKITTKNRHKETNWGRPIGREIW</sequence>
<dbReference type="SUPFAM" id="SSF89447">
    <property type="entry name" value="AbrB/MazE/MraZ-like"/>
    <property type="match status" value="1"/>
</dbReference>
<accession>A0A9D6HTY6</accession>
<dbReference type="Gene3D" id="2.10.260.10">
    <property type="match status" value="1"/>
</dbReference>
<dbReference type="SMART" id="SM00966">
    <property type="entry name" value="SpoVT_AbrB"/>
    <property type="match status" value="1"/>
</dbReference>
<dbReference type="PANTHER" id="PTHR40516:SF1">
    <property type="entry name" value="ANTITOXIN CHPS-RELATED"/>
    <property type="match status" value="1"/>
</dbReference>
<gene>
    <name evidence="3" type="ORF">HYT38_01750</name>
</gene>
<proteinExistence type="predicted"/>
<comment type="caution">
    <text evidence="3">The sequence shown here is derived from an EMBL/GenBank/DDBJ whole genome shotgun (WGS) entry which is preliminary data.</text>
</comment>
<evidence type="ECO:0000313" key="3">
    <source>
        <dbReference type="EMBL" id="MBI2052385.1"/>
    </source>
</evidence>
<dbReference type="AlphaFoldDB" id="A0A9D6HTY6"/>
<evidence type="ECO:0000313" key="4">
    <source>
        <dbReference type="Proteomes" id="UP000786662"/>
    </source>
</evidence>
<dbReference type="Proteomes" id="UP000786662">
    <property type="component" value="Unassembled WGS sequence"/>
</dbReference>